<sequence length="149" mass="16333">MTNNNEETNEVFLSTNTPEENSILLSLLSGVGAEGKSDEEKAQLDTLLHAPATNHDVLALSERVATMHLGTVGQVLTETLSRMEIMSRVLVKLGATSEVINEVTKEMQEEAEAHQKAQEEETKPKPKKGKGKPNLKVVSNETDVDLKLR</sequence>
<evidence type="ECO:0000256" key="1">
    <source>
        <dbReference type="SAM" id="MobiDB-lite"/>
    </source>
</evidence>
<organism evidence="2 3">
    <name type="scientific">Brochothrix phage A9</name>
    <dbReference type="NCBI Taxonomy" id="857312"/>
    <lineage>
        <taxon>Viruses</taxon>
        <taxon>Duplodnaviria</taxon>
        <taxon>Heunggongvirae</taxon>
        <taxon>Uroviricota</taxon>
        <taxon>Caudoviricetes</taxon>
        <taxon>Herelleviridae</taxon>
        <taxon>Klumppvirus</taxon>
        <taxon>Klumppvirus A9</taxon>
    </lineage>
</organism>
<name>D9J0R9_9CAUD</name>
<protein>
    <submittedName>
        <fullName evidence="2">Gp122</fullName>
    </submittedName>
</protein>
<dbReference type="KEGG" id="vg:10359152"/>
<feature type="compositionally biased region" description="Basic and acidic residues" evidence="1">
    <location>
        <begin position="105"/>
        <end position="124"/>
    </location>
</feature>
<dbReference type="EMBL" id="HM242243">
    <property type="protein sequence ID" value="ADJ53156.1"/>
    <property type="molecule type" value="Genomic_DNA"/>
</dbReference>
<dbReference type="RefSeq" id="YP_004301455.1">
    <property type="nucleotide sequence ID" value="NC_015253.1"/>
</dbReference>
<proteinExistence type="predicted"/>
<keyword evidence="3" id="KW-1185">Reference proteome</keyword>
<accession>D9J0R9</accession>
<evidence type="ECO:0000313" key="3">
    <source>
        <dbReference type="Proteomes" id="UP000000331"/>
    </source>
</evidence>
<dbReference type="Proteomes" id="UP000000331">
    <property type="component" value="Segment"/>
</dbReference>
<dbReference type="GeneID" id="10359152"/>
<reference evidence="2 3" key="1">
    <citation type="journal article" date="2010" name="J. Bacteriol.">
        <title>Brochothrix thermosphacta bacteriophages feature heterogeneous and highly mosaic genomes and utilize unique prophage insertion sites.</title>
        <authorList>
            <person name="Kilcher S."/>
            <person name="Loessner M.J."/>
            <person name="Klumpp J."/>
        </authorList>
    </citation>
    <scope>NUCLEOTIDE SEQUENCE [LARGE SCALE GENOMIC DNA]</scope>
</reference>
<evidence type="ECO:0000313" key="2">
    <source>
        <dbReference type="EMBL" id="ADJ53156.1"/>
    </source>
</evidence>
<feature type="region of interest" description="Disordered" evidence="1">
    <location>
        <begin position="105"/>
        <end position="149"/>
    </location>
</feature>